<name>A0ABT8WT59_9FLAO</name>
<evidence type="ECO:0000313" key="2">
    <source>
        <dbReference type="Proteomes" id="UP001176806"/>
    </source>
</evidence>
<accession>A0ABT8WT59</accession>
<organism evidence="1 2">
    <name type="scientific">Flavivirga jejuensis</name>
    <dbReference type="NCBI Taxonomy" id="870487"/>
    <lineage>
        <taxon>Bacteria</taxon>
        <taxon>Pseudomonadati</taxon>
        <taxon>Bacteroidota</taxon>
        <taxon>Flavobacteriia</taxon>
        <taxon>Flavobacteriales</taxon>
        <taxon>Flavobacteriaceae</taxon>
        <taxon>Flavivirga</taxon>
    </lineage>
</organism>
<dbReference type="Proteomes" id="UP001176806">
    <property type="component" value="Unassembled WGS sequence"/>
</dbReference>
<dbReference type="RefSeq" id="WP_303303659.1">
    <property type="nucleotide sequence ID" value="NZ_BAABDA010000001.1"/>
</dbReference>
<protein>
    <submittedName>
        <fullName evidence="1">Uncharacterized protein</fullName>
    </submittedName>
</protein>
<reference evidence="1" key="1">
    <citation type="submission" date="2023-07" db="EMBL/GenBank/DDBJ databases">
        <title>Two novel species in the genus Flavivirga.</title>
        <authorList>
            <person name="Kwon K."/>
        </authorList>
    </citation>
    <scope>NUCLEOTIDE SEQUENCE</scope>
    <source>
        <strain evidence="1">KACC 14158</strain>
    </source>
</reference>
<evidence type="ECO:0000313" key="1">
    <source>
        <dbReference type="EMBL" id="MDO5976372.1"/>
    </source>
</evidence>
<dbReference type="EMBL" id="JAUOEL010000008">
    <property type="protein sequence ID" value="MDO5976372.1"/>
    <property type="molecule type" value="Genomic_DNA"/>
</dbReference>
<keyword evidence="2" id="KW-1185">Reference proteome</keyword>
<gene>
    <name evidence="1" type="ORF">Q4Q40_19405</name>
</gene>
<comment type="caution">
    <text evidence="1">The sequence shown here is derived from an EMBL/GenBank/DDBJ whole genome shotgun (WGS) entry which is preliminary data.</text>
</comment>
<dbReference type="PROSITE" id="PS51257">
    <property type="entry name" value="PROKAR_LIPOPROTEIN"/>
    <property type="match status" value="1"/>
</dbReference>
<proteinExistence type="predicted"/>
<sequence>MRIKLILLILIITSCSPRYKTLIQNTKEEPLSEKEEILVINNESSLDLEKASFIAEIKGPNKKFYESPKSITKGCGYTEIINDFKLESRKFGANIISIYNLKKPNSLNNCYKLKAKLYKSFDSNLLESINQYNNSRMVSKLDKDSDYAIVYLYRPSAITAMVVKFDIYLDNNTLITNLKNGDKTSYKIKDFGVHTFTAINQKGQKKEFSLDIKKGQEYYLRCGIDVAYPYAVAQFSHIDNITGDKEFNKIK</sequence>